<dbReference type="PANTHER" id="PTHR32305:SF15">
    <property type="entry name" value="PROTEIN RHSA-RELATED"/>
    <property type="match status" value="1"/>
</dbReference>
<feature type="region of interest" description="Disordered" evidence="2">
    <location>
        <begin position="819"/>
        <end position="847"/>
    </location>
</feature>
<keyword evidence="1" id="KW-0677">Repeat</keyword>
<dbReference type="InterPro" id="IPR056823">
    <property type="entry name" value="TEN-like_YD-shell"/>
</dbReference>
<dbReference type="SMART" id="SM00306">
    <property type="entry name" value="HintN"/>
    <property type="match status" value="1"/>
</dbReference>
<dbReference type="InterPro" id="IPR031325">
    <property type="entry name" value="RHS_repeat"/>
</dbReference>
<dbReference type="PROSITE" id="PS50817">
    <property type="entry name" value="INTEIN_N_TER"/>
    <property type="match status" value="1"/>
</dbReference>
<sequence>MVAVKTKDGQLVAGPTVSAALPKAGRTVKVFQGGDPDTTLTSGRNTPDGASWLSVGTGAEGETRALLAFPGVSSIPTAARVLDARLDLWPVSGTGTGPYELRPLTRDFDEKTATWTDAAAGTKWTAAGGDAAAGVPGGAFAGTQRLSSLNATPIVRSWVADRKANHGLLVTWTGTAGRSTFQSGEAEDPHKRPKLLVTYTEKTAEDTYYAPDTPGRMDEGRQASTEVTLTNTTDETWQTARHALSYRWTLPDGTDVTNAENQLRTTLPKDVPPGESVTVAAQVKAPVTGEDGNQRTEYVLRTELYDYQAQAWLSAGAGVEALAQAVAVDKPTSDELGTEAFYKYAGVDTGAGGAAQTNLHAGNGVWTYAPWSHPSRGDFSTFVNLTYNAGDTSGSSMGFGWSLRASSVTRLGSPLDFQPDLNPTTVVLTDGDGTSHTFSWDAATSQWISPKGVHLYLQRLVTCDRQTVAEQAWVMTRPDRTQFYFDCAGYLTSTQDRNGMVNRATFTYTSRTSGGRPVRFLRYITDPARRETLTVEYYARGENYTWINDDGEEVDWANLVNPLIIDRVKSITDIEGRKLTFLYTSWGLMAKMIDGDGSDNAKTFRFAYDMSQGNRNAKLVRVTDPRGRNTAIAYNFPFGNPRYHWWVRSITDRLSGRMNFAYSDPDGSSGSAMNTVVTDAENHNTAFRLDGYGRTTQITDARNQVTKLGWDNDHNVVRVEENNGAVTTAAYDPLTGYPLATTDAEATKNGTPSTVFTYQSGFNGHIADLIAKSSPEGRRYTFTYDAWGNVTSVTDPAGNASEAPDDFTTKYVYDIYGQATQSTDPNGNTTTYGDYDPTGQPQTINDPYGNANRVTYDWRGLPLAVSNAAGASSHRSYDLFGRILTTTIRKDQAVSIVTPAPIYDANDNITRSTAPNGAVSTATYDANDQLTSTLKPKDDQAGGQERKTTFTYDRVGNRLTGTEPNGNLTPAAGDFTTTSAYDEIYRLTSVTDAKGFRSRYFYDNAGNLATLIDARKNATPDQLDYTAKFGYDQNHQLTSVTDAGGYVTKAGYDRDGLRTTTTDQNNRVSTTVYDPRGKVVETRVPHEVVDGTVKETIRRFEYDQAGNRTKEITPRGVETTDDPSDFLTETRYDKLNRPVEQVYPFDKDDNQHAPDYPYRKAHSVLYSYDAASRLTSVALPEPDPDHLPEGAPTGRITSTTEYYDNGWIKKSTDPFGVSVSYDYNPLGQQTKRTVAAAGGGVLRELAWDYFPDGKLKHHDDGGGASAPPFPQTTAFDYRYDANGNLKQIKHSGSDAPIDQWDLDYTALNQAEKVTESLLGTVKNTTTYAYNENGGLTRRAHDKTIADYTYDARDLLESVRNASSATDSSPRLTRYSYTPRGERAGETKSNGNVATYEYFLDGLLRHSVEKKRDGAVQAEHTLQYQANLQVSRDEAKLQCVEFRCLYPQVTKNYTYDPRDRVNKVEYDRPGWGEEYEYDANSNVLRQVVVDKISFMFYDRNRLAQTFAPAGQDPTEYIYDPSGRLQKVNAGEEKKTAAEYTYDAFDQITRTQLVGVDGVTRNTSYTYDPLGRTSSTTDNDGKKTIFSYLGMSGEVLDEEVNGAVTRSFEYSAWDERLSMARQGADGSTERSVYGYDAAGNVEIITNDAGDNRSTYGYSIYGSLVPGSVSGVDTPDETNPYKEPYNPYWFNARRYDQLSDTYQMGSRNYRATSHQFLTPATRMDSGADLGLNLHPSTTNRYGYAAGLSINNLRYSPPTDWKRELASFGSGLLVGIGVGALAALCPETGVTCGLAVAAAAGAAGAATSYGVNVALDPNRTFHAGEFTLETLSGAGLGALGFGVGRVFSAAADPAERGLLGRFADRVRGCAPNSFVPGTKVQLADGTVKDIEKVKPGDKVLATDPETGKTEAKPVSALIKGKGEKKLVRITIAAAGKDGKAAEVTATDAHPFWVRDAGRWVPAKDLRPGMWLRTSSGTYVQIKAVAKRTAQDQTVHNLTVADLHTYYVLAGVTPVLVHNACPNGEAQRDLAQMRQDMGMLTPAQEDALAAANPKLKGIKNTIGRMDFDGTRPSIYGQNGRLPRPVAFPGKGNGIAAKSYLDDAEGDMVSQALKRGYSGGNATIFTDRITCPWCANSMAGYARALNLETLTVYGPNGLVGIWNQAGKIG</sequence>
<dbReference type="InterPro" id="IPR013783">
    <property type="entry name" value="Ig-like_fold"/>
</dbReference>
<dbReference type="Proteomes" id="UP001597097">
    <property type="component" value="Unassembled WGS sequence"/>
</dbReference>
<dbReference type="NCBIfam" id="NF033679">
    <property type="entry name" value="DNRLRE_dom"/>
    <property type="match status" value="1"/>
</dbReference>
<organism evidence="4 5">
    <name type="scientific">Nonomuraea guangzhouensis</name>
    <dbReference type="NCBI Taxonomy" id="1291555"/>
    <lineage>
        <taxon>Bacteria</taxon>
        <taxon>Bacillati</taxon>
        <taxon>Actinomycetota</taxon>
        <taxon>Actinomycetes</taxon>
        <taxon>Streptosporangiales</taxon>
        <taxon>Streptosporangiaceae</taxon>
        <taxon>Nonomuraea</taxon>
    </lineage>
</organism>
<evidence type="ECO:0000256" key="1">
    <source>
        <dbReference type="ARBA" id="ARBA00022737"/>
    </source>
</evidence>
<feature type="compositionally biased region" description="Polar residues" evidence="2">
    <location>
        <begin position="819"/>
        <end position="832"/>
    </location>
</feature>
<dbReference type="CDD" id="cd00081">
    <property type="entry name" value="Hint"/>
    <property type="match status" value="1"/>
</dbReference>
<dbReference type="Pfam" id="PF07591">
    <property type="entry name" value="PT-HINT"/>
    <property type="match status" value="1"/>
</dbReference>
<evidence type="ECO:0000313" key="4">
    <source>
        <dbReference type="EMBL" id="MFD1538307.1"/>
    </source>
</evidence>
<dbReference type="Pfam" id="PF25023">
    <property type="entry name" value="TEN_YD-shell"/>
    <property type="match status" value="1"/>
</dbReference>
<dbReference type="EMBL" id="JBHUCM010000013">
    <property type="protein sequence ID" value="MFD1538307.1"/>
    <property type="molecule type" value="Genomic_DNA"/>
</dbReference>
<dbReference type="SUPFAM" id="SSF51294">
    <property type="entry name" value="Hedgehog/intein (Hint) domain"/>
    <property type="match status" value="1"/>
</dbReference>
<dbReference type="InterPro" id="IPR006530">
    <property type="entry name" value="YD"/>
</dbReference>
<comment type="caution">
    <text evidence="4">The sequence shown here is derived from an EMBL/GenBank/DDBJ whole genome shotgun (WGS) entry which is preliminary data.</text>
</comment>
<dbReference type="RefSeq" id="WP_372454988.1">
    <property type="nucleotide sequence ID" value="NZ_JAHKRM010000017.1"/>
</dbReference>
<dbReference type="InterPro" id="IPR050708">
    <property type="entry name" value="T6SS_VgrG/RHS"/>
</dbReference>
<protein>
    <submittedName>
        <fullName evidence="4">DNRLRE domain-containing protein</fullName>
    </submittedName>
</protein>
<evidence type="ECO:0000256" key="2">
    <source>
        <dbReference type="SAM" id="MobiDB-lite"/>
    </source>
</evidence>
<dbReference type="Gene3D" id="2.180.10.10">
    <property type="entry name" value="RHS repeat-associated core"/>
    <property type="match status" value="6"/>
</dbReference>
<feature type="domain" description="Hint" evidence="3">
    <location>
        <begin position="1867"/>
        <end position="1971"/>
    </location>
</feature>
<feature type="compositionally biased region" description="Polar residues" evidence="2">
    <location>
        <begin position="1360"/>
        <end position="1370"/>
    </location>
</feature>
<proteinExistence type="predicted"/>
<gene>
    <name evidence="4" type="ORF">ACFSJ0_14735</name>
</gene>
<dbReference type="Gene3D" id="2.170.16.10">
    <property type="entry name" value="Hedgehog/Intein (Hint) domain"/>
    <property type="match status" value="1"/>
</dbReference>
<dbReference type="InterPro" id="IPR003587">
    <property type="entry name" value="Hint_dom_N"/>
</dbReference>
<dbReference type="PANTHER" id="PTHR32305">
    <property type="match status" value="1"/>
</dbReference>
<dbReference type="InterPro" id="IPR006141">
    <property type="entry name" value="Intein_N"/>
</dbReference>
<evidence type="ECO:0000259" key="3">
    <source>
        <dbReference type="SMART" id="SM00306"/>
    </source>
</evidence>
<feature type="region of interest" description="Disordered" evidence="2">
    <location>
        <begin position="1360"/>
        <end position="1387"/>
    </location>
</feature>
<dbReference type="NCBIfam" id="TIGR01643">
    <property type="entry name" value="YD_repeat_2x"/>
    <property type="match status" value="5"/>
</dbReference>
<reference evidence="5" key="1">
    <citation type="journal article" date="2019" name="Int. J. Syst. Evol. Microbiol.">
        <title>The Global Catalogue of Microorganisms (GCM) 10K type strain sequencing project: providing services to taxonomists for standard genome sequencing and annotation.</title>
        <authorList>
            <consortium name="The Broad Institute Genomics Platform"/>
            <consortium name="The Broad Institute Genome Sequencing Center for Infectious Disease"/>
            <person name="Wu L."/>
            <person name="Ma J."/>
        </authorList>
    </citation>
    <scope>NUCLEOTIDE SEQUENCE [LARGE SCALE GENOMIC DNA]</scope>
    <source>
        <strain evidence="5">CGMCC 1.15399</strain>
    </source>
</reference>
<dbReference type="Gene3D" id="2.60.40.10">
    <property type="entry name" value="Immunoglobulins"/>
    <property type="match status" value="1"/>
</dbReference>
<dbReference type="InterPro" id="IPR036844">
    <property type="entry name" value="Hint_dom_sf"/>
</dbReference>
<name>A0ABW4G6D2_9ACTN</name>
<accession>A0ABW4G6D2</accession>
<dbReference type="Pfam" id="PF05593">
    <property type="entry name" value="RHS_repeat"/>
    <property type="match status" value="6"/>
</dbReference>
<keyword evidence="5" id="KW-1185">Reference proteome</keyword>
<evidence type="ECO:0000313" key="5">
    <source>
        <dbReference type="Proteomes" id="UP001597097"/>
    </source>
</evidence>